<feature type="compositionally biased region" description="Basic and acidic residues" evidence="1">
    <location>
        <begin position="222"/>
        <end position="240"/>
    </location>
</feature>
<feature type="chain" id="PRO_5035326585" description="Transmembrane protein" evidence="2">
    <location>
        <begin position="19"/>
        <end position="295"/>
    </location>
</feature>
<keyword evidence="2" id="KW-0732">Signal</keyword>
<accession>A0A8J6C959</accession>
<evidence type="ECO:0008006" key="5">
    <source>
        <dbReference type="Google" id="ProtNLM"/>
    </source>
</evidence>
<gene>
    <name evidence="3" type="ORF">KFE25_002429</name>
</gene>
<evidence type="ECO:0000256" key="1">
    <source>
        <dbReference type="SAM" id="MobiDB-lite"/>
    </source>
</evidence>
<evidence type="ECO:0000313" key="3">
    <source>
        <dbReference type="EMBL" id="KAG8461240.1"/>
    </source>
</evidence>
<feature type="signal peptide" evidence="2">
    <location>
        <begin position="1"/>
        <end position="18"/>
    </location>
</feature>
<name>A0A8J6C959_DIALT</name>
<organism evidence="3 4">
    <name type="scientific">Diacronema lutheri</name>
    <name type="common">Unicellular marine alga</name>
    <name type="synonym">Monochrysis lutheri</name>
    <dbReference type="NCBI Taxonomy" id="2081491"/>
    <lineage>
        <taxon>Eukaryota</taxon>
        <taxon>Haptista</taxon>
        <taxon>Haptophyta</taxon>
        <taxon>Pavlovophyceae</taxon>
        <taxon>Pavlovales</taxon>
        <taxon>Pavlovaceae</taxon>
        <taxon>Diacronema</taxon>
    </lineage>
</organism>
<sequence>MVRISLVLLSAALAGVAAYAPRPSAPSHSRLAVASSSRARPLAVRADHDDVFDLFTPEPEQPAQFQLAARTRASAARRLAPLGALRRSVSRFVASVLATLLSGFFFGTQAFAATSSTASSSVAAGALQPLVGAVFAAAGVSAAVVAQRRMAIARAEADAADAAAAAAQAIADSEPPKLDEDALMMSSLRNRMLNLGNGRADADAGGEEDGVLDDELDDLERTVREQRARYPVNRDADRRGTATLEPPQRDSDGDADGDADAPPRAPAPGEPKLADAATIALLEKLFNGGDGAPAK</sequence>
<comment type="caution">
    <text evidence="3">The sequence shown here is derived from an EMBL/GenBank/DDBJ whole genome shotgun (WGS) entry which is preliminary data.</text>
</comment>
<keyword evidence="4" id="KW-1185">Reference proteome</keyword>
<dbReference type="AlphaFoldDB" id="A0A8J6C959"/>
<dbReference type="Proteomes" id="UP000751190">
    <property type="component" value="Unassembled WGS sequence"/>
</dbReference>
<protein>
    <recommendedName>
        <fullName evidence="5">Transmembrane protein</fullName>
    </recommendedName>
</protein>
<evidence type="ECO:0000313" key="4">
    <source>
        <dbReference type="Proteomes" id="UP000751190"/>
    </source>
</evidence>
<dbReference type="EMBL" id="JAGTXO010000027">
    <property type="protein sequence ID" value="KAG8461240.1"/>
    <property type="molecule type" value="Genomic_DNA"/>
</dbReference>
<feature type="region of interest" description="Disordered" evidence="1">
    <location>
        <begin position="222"/>
        <end position="274"/>
    </location>
</feature>
<evidence type="ECO:0000256" key="2">
    <source>
        <dbReference type="SAM" id="SignalP"/>
    </source>
</evidence>
<proteinExistence type="predicted"/>
<reference evidence="3" key="1">
    <citation type="submission" date="2021-05" db="EMBL/GenBank/DDBJ databases">
        <title>The genome of the haptophyte Pavlova lutheri (Diacronema luteri, Pavlovales) - a model for lipid biosynthesis in eukaryotic algae.</title>
        <authorList>
            <person name="Hulatt C.J."/>
            <person name="Posewitz M.C."/>
        </authorList>
    </citation>
    <scope>NUCLEOTIDE SEQUENCE</scope>
    <source>
        <strain evidence="3">NIVA-4/92</strain>
    </source>
</reference>